<name>A8F3F5_PSELT</name>
<reference evidence="2 3" key="2">
    <citation type="journal article" date="2009" name="Proc. Natl. Acad. Sci. U.S.A.">
        <title>On the chimeric nature, thermophilic origin, and phylogenetic placement of the Thermotogales.</title>
        <authorList>
            <person name="Zhaxybayeva O."/>
            <person name="Swithers K.S."/>
            <person name="Lapierre P."/>
            <person name="Fournier G.P."/>
            <person name="Bickhart D.M."/>
            <person name="DeBoy R.T."/>
            <person name="Nelson K.E."/>
            <person name="Nesbo C.L."/>
            <person name="Doolittle W.F."/>
            <person name="Gogarten J.P."/>
            <person name="Noll K.M."/>
        </authorList>
    </citation>
    <scope>NUCLEOTIDE SEQUENCE [LARGE SCALE GENOMIC DNA]</scope>
    <source>
        <strain evidence="3">ATCC BAA-301 / DSM 14385 / NBRC 107922 / TMO</strain>
    </source>
</reference>
<proteinExistence type="predicted"/>
<dbReference type="RefSeq" id="WP_012002170.1">
    <property type="nucleotide sequence ID" value="NC_009828.1"/>
</dbReference>
<protein>
    <submittedName>
        <fullName evidence="2">Nitroreductase</fullName>
    </submittedName>
</protein>
<dbReference type="NCBIfam" id="TIGR03605">
    <property type="entry name" value="antibiot_sagB"/>
    <property type="match status" value="1"/>
</dbReference>
<accession>A8F3F5</accession>
<dbReference type="PANTHER" id="PTHR43745">
    <property type="entry name" value="NITROREDUCTASE MJ1384-RELATED"/>
    <property type="match status" value="1"/>
</dbReference>
<dbReference type="AlphaFoldDB" id="A8F3F5"/>
<evidence type="ECO:0000313" key="2">
    <source>
        <dbReference type="EMBL" id="ABV32689.1"/>
    </source>
</evidence>
<dbReference type="InterPro" id="IPR029479">
    <property type="entry name" value="Nitroreductase"/>
</dbReference>
<dbReference type="Proteomes" id="UP000002016">
    <property type="component" value="Chromosome"/>
</dbReference>
<feature type="domain" description="Nitroreductase" evidence="1">
    <location>
        <begin position="87"/>
        <end position="266"/>
    </location>
</feature>
<dbReference type="InterPro" id="IPR000415">
    <property type="entry name" value="Nitroreductase-like"/>
</dbReference>
<reference evidence="2 3" key="1">
    <citation type="submission" date="2007-08" db="EMBL/GenBank/DDBJ databases">
        <title>Complete sequence of Thermotoga lettingae TMO.</title>
        <authorList>
            <consortium name="US DOE Joint Genome Institute"/>
            <person name="Copeland A."/>
            <person name="Lucas S."/>
            <person name="Lapidus A."/>
            <person name="Barry K."/>
            <person name="Glavina del Rio T."/>
            <person name="Dalin E."/>
            <person name="Tice H."/>
            <person name="Pitluck S."/>
            <person name="Foster B."/>
            <person name="Bruce D."/>
            <person name="Schmutz J."/>
            <person name="Larimer F."/>
            <person name="Land M."/>
            <person name="Hauser L."/>
            <person name="Kyrpides N."/>
            <person name="Mikhailova N."/>
            <person name="Nelson K."/>
            <person name="Gogarten J.P."/>
            <person name="Noll K."/>
            <person name="Richardson P."/>
        </authorList>
    </citation>
    <scope>NUCLEOTIDE SEQUENCE [LARGE SCALE GENOMIC DNA]</scope>
    <source>
        <strain evidence="3">ATCC BAA-301 / DSM 14385 / NBRC 107922 / TMO</strain>
    </source>
</reference>
<gene>
    <name evidence="2" type="ordered locus">Tlet_0119</name>
</gene>
<dbReference type="KEGG" id="tle:Tlet_0119"/>
<dbReference type="HOGENOM" id="CLU_059362_3_0_0"/>
<dbReference type="Pfam" id="PF00881">
    <property type="entry name" value="Nitroreductase"/>
    <property type="match status" value="1"/>
</dbReference>
<evidence type="ECO:0000313" key="3">
    <source>
        <dbReference type="Proteomes" id="UP000002016"/>
    </source>
</evidence>
<dbReference type="PANTHER" id="PTHR43745:SF2">
    <property type="entry name" value="NITROREDUCTASE MJ1384-RELATED"/>
    <property type="match status" value="1"/>
</dbReference>
<dbReference type="InterPro" id="IPR020051">
    <property type="entry name" value="SagB-type_dehydrogenase"/>
</dbReference>
<dbReference type="EMBL" id="CP000812">
    <property type="protein sequence ID" value="ABV32689.1"/>
    <property type="molecule type" value="Genomic_DNA"/>
</dbReference>
<dbReference type="GO" id="GO:0016491">
    <property type="term" value="F:oxidoreductase activity"/>
    <property type="evidence" value="ECO:0007669"/>
    <property type="project" value="InterPro"/>
</dbReference>
<dbReference type="CDD" id="cd02142">
    <property type="entry name" value="McbC_SagB-like_oxidoreductase"/>
    <property type="match status" value="1"/>
</dbReference>
<dbReference type="SUPFAM" id="SSF55469">
    <property type="entry name" value="FMN-dependent nitroreductase-like"/>
    <property type="match status" value="1"/>
</dbReference>
<evidence type="ECO:0000259" key="1">
    <source>
        <dbReference type="Pfam" id="PF00881"/>
    </source>
</evidence>
<keyword evidence="3" id="KW-1185">Reference proteome</keyword>
<dbReference type="eggNOG" id="COG0778">
    <property type="taxonomic scope" value="Bacteria"/>
</dbReference>
<dbReference type="STRING" id="416591.Tlet_0119"/>
<organism evidence="2 3">
    <name type="scientific">Pseudothermotoga lettingae (strain ATCC BAA-301 / DSM 14385 / NBRC 107922 / TMO)</name>
    <name type="common">Thermotoga lettingae</name>
    <dbReference type="NCBI Taxonomy" id="416591"/>
    <lineage>
        <taxon>Bacteria</taxon>
        <taxon>Thermotogati</taxon>
        <taxon>Thermotogota</taxon>
        <taxon>Thermotogae</taxon>
        <taxon>Thermotogales</taxon>
        <taxon>Thermotogaceae</taxon>
        <taxon>Pseudothermotoga</taxon>
    </lineage>
</organism>
<dbReference type="InterPro" id="IPR052544">
    <property type="entry name" value="Bacteriocin_Proc_Enz"/>
</dbReference>
<dbReference type="Gene3D" id="3.40.109.10">
    <property type="entry name" value="NADH Oxidase"/>
    <property type="match status" value="1"/>
</dbReference>
<sequence length="268" mass="30551">MKSRFKKIIIHSDLPLADRNAEREVLGMSKDLLKSQWGKVNDLLTDQKLGKPQPSFEEPFDNNMVILELEKPENLKFGNISFREVVEKRSSKRKYSKDPLSIDELSYLLWLTQGIRKITNGITFRTVPSAGARHPFETYIFIFNVLNLNVGLYRYIASQHKLLLIDEGDFRELLNDACLGQNFVAQSAAVFVWSCVSYRTTWRYADLSYKAILLDAGHVCQNLYLACESINCGCCAIAAYDQEKLDKLLHVDGEKQFAIYLAAVGKIP</sequence>